<keyword evidence="3" id="KW-1185">Reference proteome</keyword>
<dbReference type="AlphaFoldDB" id="A0A8S1STB1"/>
<dbReference type="OrthoDB" id="301957at2759"/>
<dbReference type="EMBL" id="CAJJDP010000016">
    <property type="protein sequence ID" value="CAD8144831.1"/>
    <property type="molecule type" value="Genomic_DNA"/>
</dbReference>
<accession>A0A8S1STB1</accession>
<evidence type="ECO:0000313" key="2">
    <source>
        <dbReference type="EMBL" id="CAD8144831.1"/>
    </source>
</evidence>
<name>A0A8S1STB1_PAROT</name>
<dbReference type="Proteomes" id="UP000683925">
    <property type="component" value="Unassembled WGS sequence"/>
</dbReference>
<proteinExistence type="predicted"/>
<comment type="caution">
    <text evidence="2">The sequence shown here is derived from an EMBL/GenBank/DDBJ whole genome shotgun (WGS) entry which is preliminary data.</text>
</comment>
<organism evidence="2 3">
    <name type="scientific">Paramecium octaurelia</name>
    <dbReference type="NCBI Taxonomy" id="43137"/>
    <lineage>
        <taxon>Eukaryota</taxon>
        <taxon>Sar</taxon>
        <taxon>Alveolata</taxon>
        <taxon>Ciliophora</taxon>
        <taxon>Intramacronucleata</taxon>
        <taxon>Oligohymenophorea</taxon>
        <taxon>Peniculida</taxon>
        <taxon>Parameciidae</taxon>
        <taxon>Paramecium</taxon>
    </lineage>
</organism>
<feature type="compositionally biased region" description="Polar residues" evidence="1">
    <location>
        <begin position="175"/>
        <end position="194"/>
    </location>
</feature>
<feature type="region of interest" description="Disordered" evidence="1">
    <location>
        <begin position="167"/>
        <end position="257"/>
    </location>
</feature>
<reference evidence="2" key="1">
    <citation type="submission" date="2021-01" db="EMBL/GenBank/DDBJ databases">
        <authorList>
            <consortium name="Genoscope - CEA"/>
            <person name="William W."/>
        </authorList>
    </citation>
    <scope>NUCLEOTIDE SEQUENCE</scope>
</reference>
<evidence type="ECO:0000256" key="1">
    <source>
        <dbReference type="SAM" id="MobiDB-lite"/>
    </source>
</evidence>
<gene>
    <name evidence="2" type="ORF">POCTA_138.1.T0160356</name>
</gene>
<protein>
    <submittedName>
        <fullName evidence="2">Uncharacterized protein</fullName>
    </submittedName>
</protein>
<feature type="compositionally biased region" description="Basic and acidic residues" evidence="1">
    <location>
        <begin position="213"/>
        <end position="225"/>
    </location>
</feature>
<evidence type="ECO:0000313" key="3">
    <source>
        <dbReference type="Proteomes" id="UP000683925"/>
    </source>
</evidence>
<sequence length="257" mass="30230">MGNECKTCKQDVQQISIPTQQNIITQSHQYSFGMNCIDNDVNFEFSSVDIPAVPQFGFEQQKIKADLFPPQALRAASEDSFMSLLDQEETIEQQIKEDIRSTKQIKRFQSQEDYYNTQQSIRMRYIDGSYLTASSEAQLQQQQQSQRSIQKQRQLVWDCRTVNKELQQKKKETSNQKTNSNSKTILLQSDQQGLSEKEKPKRKTHTPHQLNQAREDDNQIKPNEKRKFHPKIKQDEFVQQKGNYQLQSHRSDFLKYD</sequence>
<dbReference type="OMA" id="REDDNQI"/>